<comment type="caution">
    <text evidence="1">The sequence shown here is derived from an EMBL/GenBank/DDBJ whole genome shotgun (WGS) entry which is preliminary data.</text>
</comment>
<keyword evidence="2" id="KW-1185">Reference proteome</keyword>
<sequence>MSMNPKLWFSRSWLRHLSSCRNHEARASLPLNTRARFPVCTEASKYSYHAFRGDLPDATSIYFSLTFLDRTERQLHVLQNPRSFHPTLSFIHFLNPQQHFPTSYIFHNYSQFSRFPAILQSKLVTSPHSSFFTSVDSFANMALRELGRSLSEKAKSVARAPKKLIRSRSERDLRTGAQPVVDQRNDSSFREEQPASNISSSSQPTTVTTTSPATPDPSAHGRPRPVRVRPLRDEERPPVPPLPVQYKPPRPSHFREHIDATFEYLPNLSQSNQPRRIDEYGNPIPTQPKPSPLQNEIRNSDDDISPDIFEIPSSISEYENVSNENPFTNPPASLKNGDIEAPSLDTEEFLPYEGKGKAPMHAQHLSYQAPLNNLEGQRIPSPKGQELEHQAPSSHQLSPANPESGRSISPKGKEPIYKEPSDPQKLPANPESWGELFPGGKEPMLKEHSGPQTTPANPYRDYDGVRGEEAKALSRGRKFFQDLVRRKTRSKRRLLDDEVEFPGGEALLAQKVETQGYYVPPSPDQRGNDQAESDDSGLPIVPTNLNTHNEDPRSAPGLNGGDDPYLWEILESIVEQCSVPPGVSIDVNFNNFDGATEEPSLSMYSQDWISLPHRDERPQYPQLPHPSLMYESNNSPLAPLNGSSNQGVAIRSRNDKIIQYLKDNPNASLRGYWDRGVRTPAQSYKQSQPSALAQSEYLIVCNPDILDQSEGNQPSPNNPQSPYPYCPGPQTTYALEQHTPNTEASGSYDAEGVQIQYAQSLDLHITHKSNRHIPDAEDSGLSDAESGRVQYPQLPDPEIGGESNYDYPEITPRERGAPSFDYNMCVESSGIPRWQQSNLTDGAAWFSKLASNISRGIDQTSAEQFELWFGSLQHNYPVLDRVAYDFSGIHSGRVMIVSPWSLKPTVNNGRTTRSDRGKFNISISLKLYPVTQVFPPDSLYLVFPSFETCAAMSSDKSTSGPLLSGENSTSYPKHPKVVFTSPSALSAEAITLVENSHGPTKHNISWLSKLCNRKHKDPKPSSDHDVARLVNFHLEVTGHYPLPKISRSKHSSPRVPHFVGETEEMGRKRFPVKSRRADWRRAATTDELVIPGPLLDGDLAGLKTRSAPDVSFWSLKKSVLIVVLGCVRCLGGRPSEKNLGVDKLSLFSSGNLEKSHGAEKYKGNVLPCVAENPLCRNESMFKHRNSLPDNSETGVQSKKYNTLGHAVDQSV</sequence>
<gene>
    <name evidence="1" type="ORF">BDR25DRAFT_395843</name>
</gene>
<accession>A0ACB6QJA4</accession>
<evidence type="ECO:0000313" key="1">
    <source>
        <dbReference type="EMBL" id="KAF2466407.1"/>
    </source>
</evidence>
<proteinExistence type="predicted"/>
<dbReference type="Proteomes" id="UP000799755">
    <property type="component" value="Unassembled WGS sequence"/>
</dbReference>
<organism evidence="1 2">
    <name type="scientific">Lindgomyces ingoldianus</name>
    <dbReference type="NCBI Taxonomy" id="673940"/>
    <lineage>
        <taxon>Eukaryota</taxon>
        <taxon>Fungi</taxon>
        <taxon>Dikarya</taxon>
        <taxon>Ascomycota</taxon>
        <taxon>Pezizomycotina</taxon>
        <taxon>Dothideomycetes</taxon>
        <taxon>Pleosporomycetidae</taxon>
        <taxon>Pleosporales</taxon>
        <taxon>Lindgomycetaceae</taxon>
        <taxon>Lindgomyces</taxon>
    </lineage>
</organism>
<reference evidence="1" key="1">
    <citation type="journal article" date="2020" name="Stud. Mycol.">
        <title>101 Dothideomycetes genomes: a test case for predicting lifestyles and emergence of pathogens.</title>
        <authorList>
            <person name="Haridas S."/>
            <person name="Albert R."/>
            <person name="Binder M."/>
            <person name="Bloem J."/>
            <person name="Labutti K."/>
            <person name="Salamov A."/>
            <person name="Andreopoulos B."/>
            <person name="Baker S."/>
            <person name="Barry K."/>
            <person name="Bills G."/>
            <person name="Bluhm B."/>
            <person name="Cannon C."/>
            <person name="Castanera R."/>
            <person name="Culley D."/>
            <person name="Daum C."/>
            <person name="Ezra D."/>
            <person name="Gonzalez J."/>
            <person name="Henrissat B."/>
            <person name="Kuo A."/>
            <person name="Liang C."/>
            <person name="Lipzen A."/>
            <person name="Lutzoni F."/>
            <person name="Magnuson J."/>
            <person name="Mondo S."/>
            <person name="Nolan M."/>
            <person name="Ohm R."/>
            <person name="Pangilinan J."/>
            <person name="Park H.-J."/>
            <person name="Ramirez L."/>
            <person name="Alfaro M."/>
            <person name="Sun H."/>
            <person name="Tritt A."/>
            <person name="Yoshinaga Y."/>
            <person name="Zwiers L.-H."/>
            <person name="Turgeon B."/>
            <person name="Goodwin S."/>
            <person name="Spatafora J."/>
            <person name="Crous P."/>
            <person name="Grigoriev I."/>
        </authorList>
    </citation>
    <scope>NUCLEOTIDE SEQUENCE</scope>
    <source>
        <strain evidence="1">ATCC 200398</strain>
    </source>
</reference>
<dbReference type="EMBL" id="MU003525">
    <property type="protein sequence ID" value="KAF2466407.1"/>
    <property type="molecule type" value="Genomic_DNA"/>
</dbReference>
<evidence type="ECO:0000313" key="2">
    <source>
        <dbReference type="Proteomes" id="UP000799755"/>
    </source>
</evidence>
<name>A0ACB6QJA4_9PLEO</name>
<protein>
    <submittedName>
        <fullName evidence="1">Uncharacterized protein</fullName>
    </submittedName>
</protein>